<name>A0A9D2G642_9FIRM</name>
<dbReference type="InterPro" id="IPR001387">
    <property type="entry name" value="Cro/C1-type_HTH"/>
</dbReference>
<organism evidence="9 10">
    <name type="scientific">Candidatus Gallimonas intestinavium</name>
    <dbReference type="NCBI Taxonomy" id="2838603"/>
    <lineage>
        <taxon>Bacteria</taxon>
        <taxon>Bacillati</taxon>
        <taxon>Bacillota</taxon>
        <taxon>Clostridia</taxon>
        <taxon>Candidatus Gallimonas</taxon>
    </lineage>
</organism>
<dbReference type="PROSITE" id="PS50943">
    <property type="entry name" value="HTH_CROC1"/>
    <property type="match status" value="1"/>
</dbReference>
<sequence length="156" mass="18030">MTLKELRKEKQLTQAQCAAFLGVPLRTYQYYERPDADMQSLKYRYMLEKLQQYGFVDEEHGLLSVETIRSVCSPVFEKYGVTQCYLFGSYAKGRATERSDVDLLVFTETTGLRFFELVEVLRESLKKKVDVLDQSQLKGNDVLVSEILKDGIKIYG</sequence>
<comment type="caution">
    <text evidence="9">The sequence shown here is derived from an EMBL/GenBank/DDBJ whole genome shotgun (WGS) entry which is preliminary data.</text>
</comment>
<evidence type="ECO:0000256" key="2">
    <source>
        <dbReference type="ARBA" id="ARBA00022679"/>
    </source>
</evidence>
<keyword evidence="6" id="KW-0067">ATP-binding</keyword>
<keyword evidence="5" id="KW-0547">Nucleotide-binding</keyword>
<evidence type="ECO:0000313" key="9">
    <source>
        <dbReference type="EMBL" id="HIZ72942.1"/>
    </source>
</evidence>
<gene>
    <name evidence="9" type="ORF">H9964_05130</name>
</gene>
<dbReference type="InterPro" id="IPR043519">
    <property type="entry name" value="NT_sf"/>
</dbReference>
<dbReference type="InterPro" id="IPR041633">
    <property type="entry name" value="Polbeta"/>
</dbReference>
<dbReference type="GO" id="GO:0046872">
    <property type="term" value="F:metal ion binding"/>
    <property type="evidence" value="ECO:0007669"/>
    <property type="project" value="UniProtKB-KW"/>
</dbReference>
<evidence type="ECO:0000256" key="4">
    <source>
        <dbReference type="ARBA" id="ARBA00022723"/>
    </source>
</evidence>
<comment type="cofactor">
    <cofactor evidence="1">
        <name>Mg(2+)</name>
        <dbReference type="ChEBI" id="CHEBI:18420"/>
    </cofactor>
</comment>
<keyword evidence="3" id="KW-0548">Nucleotidyltransferase</keyword>
<evidence type="ECO:0000256" key="6">
    <source>
        <dbReference type="ARBA" id="ARBA00022840"/>
    </source>
</evidence>
<keyword evidence="4" id="KW-0479">Metal-binding</keyword>
<evidence type="ECO:0000256" key="1">
    <source>
        <dbReference type="ARBA" id="ARBA00001946"/>
    </source>
</evidence>
<dbReference type="PANTHER" id="PTHR33571">
    <property type="entry name" value="SSL8005 PROTEIN"/>
    <property type="match status" value="1"/>
</dbReference>
<dbReference type="Gene3D" id="1.10.260.40">
    <property type="entry name" value="lambda repressor-like DNA-binding domains"/>
    <property type="match status" value="1"/>
</dbReference>
<protein>
    <submittedName>
        <fullName evidence="9">Nucleotidyltransferase domain-containing protein</fullName>
    </submittedName>
</protein>
<dbReference type="InterPro" id="IPR052038">
    <property type="entry name" value="Type-VII_TA_antitoxin"/>
</dbReference>
<evidence type="ECO:0000256" key="3">
    <source>
        <dbReference type="ARBA" id="ARBA00022695"/>
    </source>
</evidence>
<keyword evidence="2" id="KW-0808">Transferase</keyword>
<dbReference type="InterPro" id="IPR010982">
    <property type="entry name" value="Lambda_DNA-bd_dom_sf"/>
</dbReference>
<proteinExistence type="predicted"/>
<dbReference type="GO" id="GO:0003677">
    <property type="term" value="F:DNA binding"/>
    <property type="evidence" value="ECO:0007669"/>
    <property type="project" value="InterPro"/>
</dbReference>
<dbReference type="AlphaFoldDB" id="A0A9D2G642"/>
<dbReference type="Proteomes" id="UP000824102">
    <property type="component" value="Unassembled WGS sequence"/>
</dbReference>
<dbReference type="SUPFAM" id="SSF47413">
    <property type="entry name" value="lambda repressor-like DNA-binding domains"/>
    <property type="match status" value="1"/>
</dbReference>
<evidence type="ECO:0000259" key="8">
    <source>
        <dbReference type="PROSITE" id="PS50943"/>
    </source>
</evidence>
<dbReference type="EMBL" id="DXBB01000073">
    <property type="protein sequence ID" value="HIZ72942.1"/>
    <property type="molecule type" value="Genomic_DNA"/>
</dbReference>
<accession>A0A9D2G642</accession>
<reference evidence="9" key="2">
    <citation type="submission" date="2021-04" db="EMBL/GenBank/DDBJ databases">
        <authorList>
            <person name="Gilroy R."/>
        </authorList>
    </citation>
    <scope>NUCLEOTIDE SEQUENCE</scope>
    <source>
        <strain evidence="9">ChiW7-2402</strain>
    </source>
</reference>
<dbReference type="CDD" id="cd00093">
    <property type="entry name" value="HTH_XRE"/>
    <property type="match status" value="1"/>
</dbReference>
<dbReference type="CDD" id="cd05403">
    <property type="entry name" value="NT_KNTase_like"/>
    <property type="match status" value="1"/>
</dbReference>
<dbReference type="Gene3D" id="3.30.460.10">
    <property type="entry name" value="Beta Polymerase, domain 2"/>
    <property type="match status" value="1"/>
</dbReference>
<dbReference type="GO" id="GO:0016779">
    <property type="term" value="F:nucleotidyltransferase activity"/>
    <property type="evidence" value="ECO:0007669"/>
    <property type="project" value="UniProtKB-KW"/>
</dbReference>
<evidence type="ECO:0000256" key="5">
    <source>
        <dbReference type="ARBA" id="ARBA00022741"/>
    </source>
</evidence>
<dbReference type="SUPFAM" id="SSF81301">
    <property type="entry name" value="Nucleotidyltransferase"/>
    <property type="match status" value="1"/>
</dbReference>
<feature type="domain" description="HTH cro/C1-type" evidence="8">
    <location>
        <begin position="3"/>
        <end position="33"/>
    </location>
</feature>
<dbReference type="GO" id="GO:0005524">
    <property type="term" value="F:ATP binding"/>
    <property type="evidence" value="ECO:0007669"/>
    <property type="project" value="UniProtKB-KW"/>
</dbReference>
<dbReference type="Pfam" id="PF18765">
    <property type="entry name" value="Polbeta"/>
    <property type="match status" value="1"/>
</dbReference>
<dbReference type="PANTHER" id="PTHR33571:SF14">
    <property type="entry name" value="PROTEIN ADENYLYLTRANSFERASE MJ0435-RELATED"/>
    <property type="match status" value="1"/>
</dbReference>
<keyword evidence="7" id="KW-0460">Magnesium</keyword>
<evidence type="ECO:0000256" key="7">
    <source>
        <dbReference type="ARBA" id="ARBA00022842"/>
    </source>
</evidence>
<reference evidence="9" key="1">
    <citation type="journal article" date="2021" name="PeerJ">
        <title>Extensive microbial diversity within the chicken gut microbiome revealed by metagenomics and culture.</title>
        <authorList>
            <person name="Gilroy R."/>
            <person name="Ravi A."/>
            <person name="Getino M."/>
            <person name="Pursley I."/>
            <person name="Horton D.L."/>
            <person name="Alikhan N.F."/>
            <person name="Baker D."/>
            <person name="Gharbi K."/>
            <person name="Hall N."/>
            <person name="Watson M."/>
            <person name="Adriaenssens E.M."/>
            <person name="Foster-Nyarko E."/>
            <person name="Jarju S."/>
            <person name="Secka A."/>
            <person name="Antonio M."/>
            <person name="Oren A."/>
            <person name="Chaudhuri R.R."/>
            <person name="La Ragione R."/>
            <person name="Hildebrand F."/>
            <person name="Pallen M.J."/>
        </authorList>
    </citation>
    <scope>NUCLEOTIDE SEQUENCE</scope>
    <source>
        <strain evidence="9">ChiW7-2402</strain>
    </source>
</reference>
<evidence type="ECO:0000313" key="10">
    <source>
        <dbReference type="Proteomes" id="UP000824102"/>
    </source>
</evidence>